<dbReference type="Gene3D" id="1.10.10.10">
    <property type="entry name" value="Winged helix-like DNA-binding domain superfamily/Winged helix DNA-binding domain"/>
    <property type="match status" value="1"/>
</dbReference>
<dbReference type="InterPro" id="IPR036388">
    <property type="entry name" value="WH-like_DNA-bd_sf"/>
</dbReference>
<dbReference type="InterPro" id="IPR009534">
    <property type="entry name" value="DUF1153"/>
</dbReference>
<dbReference type="RefSeq" id="WP_132859325.1">
    <property type="nucleotide sequence ID" value="NZ_SMGR01000001.1"/>
</dbReference>
<evidence type="ECO:0000313" key="1">
    <source>
        <dbReference type="EMBL" id="TCL09275.1"/>
    </source>
</evidence>
<comment type="caution">
    <text evidence="1">The sequence shown here is derived from an EMBL/GenBank/DDBJ whole genome shotgun (WGS) entry which is preliminary data.</text>
</comment>
<reference evidence="1 2" key="1">
    <citation type="submission" date="2019-03" db="EMBL/GenBank/DDBJ databases">
        <title>Genomic Encyclopedia of Archaeal and Bacterial Type Strains, Phase II (KMG-II): from individual species to whole genera.</title>
        <authorList>
            <person name="Goeker M."/>
        </authorList>
    </citation>
    <scope>NUCLEOTIDE SEQUENCE [LARGE SCALE GENOMIC DNA]</scope>
    <source>
        <strain evidence="1 2">DSM 26433</strain>
    </source>
</reference>
<dbReference type="InterPro" id="IPR010921">
    <property type="entry name" value="Trp_repressor/repl_initiator"/>
</dbReference>
<dbReference type="EMBL" id="SMGR01000001">
    <property type="protein sequence ID" value="TCL09275.1"/>
    <property type="molecule type" value="Genomic_DNA"/>
</dbReference>
<name>A0A4R1NMA4_9RHOB</name>
<sequence>MFLKKVEGPRCVTLPDGSVMTRADLPPADTRRWVASRKAAVVKGVVYGLISQKEALETYGLSEEEFNHWVKAVSRHGFDALKATSVQKYREKTADEGASPTA</sequence>
<gene>
    <name evidence="1" type="ORF">BXY66_1320</name>
</gene>
<dbReference type="Proteomes" id="UP000295673">
    <property type="component" value="Unassembled WGS sequence"/>
</dbReference>
<dbReference type="OrthoDB" id="9796775at2"/>
<organism evidence="1 2">
    <name type="scientific">Shimia isoporae</name>
    <dbReference type="NCBI Taxonomy" id="647720"/>
    <lineage>
        <taxon>Bacteria</taxon>
        <taxon>Pseudomonadati</taxon>
        <taxon>Pseudomonadota</taxon>
        <taxon>Alphaproteobacteria</taxon>
        <taxon>Rhodobacterales</taxon>
        <taxon>Roseobacteraceae</taxon>
    </lineage>
</organism>
<dbReference type="GO" id="GO:0043565">
    <property type="term" value="F:sequence-specific DNA binding"/>
    <property type="evidence" value="ECO:0007669"/>
    <property type="project" value="InterPro"/>
</dbReference>
<accession>A0A4R1NMA4</accession>
<protein>
    <submittedName>
        <fullName evidence="1">Uncharacterized protein DUF1153</fullName>
    </submittedName>
</protein>
<dbReference type="SUPFAM" id="SSF48295">
    <property type="entry name" value="TrpR-like"/>
    <property type="match status" value="1"/>
</dbReference>
<proteinExistence type="predicted"/>
<keyword evidence="2" id="KW-1185">Reference proteome</keyword>
<dbReference type="Pfam" id="PF06627">
    <property type="entry name" value="DUF1153"/>
    <property type="match status" value="1"/>
</dbReference>
<dbReference type="AlphaFoldDB" id="A0A4R1NMA4"/>
<evidence type="ECO:0000313" key="2">
    <source>
        <dbReference type="Proteomes" id="UP000295673"/>
    </source>
</evidence>